<proteinExistence type="predicted"/>
<protein>
    <submittedName>
        <fullName evidence="1">Uncharacterized protein</fullName>
    </submittedName>
</protein>
<evidence type="ECO:0000313" key="2">
    <source>
        <dbReference type="Proteomes" id="UP001567538"/>
    </source>
</evidence>
<organism evidence="1 2">
    <name type="scientific">Salvia divinorum</name>
    <name type="common">Maria pastora</name>
    <name type="synonym">Diviner's sage</name>
    <dbReference type="NCBI Taxonomy" id="28513"/>
    <lineage>
        <taxon>Eukaryota</taxon>
        <taxon>Viridiplantae</taxon>
        <taxon>Streptophyta</taxon>
        <taxon>Embryophyta</taxon>
        <taxon>Tracheophyta</taxon>
        <taxon>Spermatophyta</taxon>
        <taxon>Magnoliopsida</taxon>
        <taxon>eudicotyledons</taxon>
        <taxon>Gunneridae</taxon>
        <taxon>Pentapetalae</taxon>
        <taxon>asterids</taxon>
        <taxon>lamiids</taxon>
        <taxon>Lamiales</taxon>
        <taxon>Lamiaceae</taxon>
        <taxon>Nepetoideae</taxon>
        <taxon>Mentheae</taxon>
        <taxon>Salviinae</taxon>
        <taxon>Salvia</taxon>
        <taxon>Salvia subgen. Calosphace</taxon>
    </lineage>
</organism>
<name>A0ABD1HDM5_SALDI</name>
<keyword evidence="2" id="KW-1185">Reference proteome</keyword>
<sequence>MKGEKRNITTTVSLLGQSLPAAILGALYRSSSSSWSCTTRNLIPLLFQLLLESSSLETQASQASVFVVNQALQFQFAFNVRIPYSVAIANQYFPFSSPNTSTFNSQFPPFLILQG</sequence>
<comment type="caution">
    <text evidence="1">The sequence shown here is derived from an EMBL/GenBank/DDBJ whole genome shotgun (WGS) entry which is preliminary data.</text>
</comment>
<evidence type="ECO:0000313" key="1">
    <source>
        <dbReference type="EMBL" id="KAL1554550.1"/>
    </source>
</evidence>
<dbReference type="Proteomes" id="UP001567538">
    <property type="component" value="Unassembled WGS sequence"/>
</dbReference>
<dbReference type="AlphaFoldDB" id="A0ABD1HDM5"/>
<dbReference type="EMBL" id="JBEAFC010000006">
    <property type="protein sequence ID" value="KAL1554550.1"/>
    <property type="molecule type" value="Genomic_DNA"/>
</dbReference>
<reference evidence="1 2" key="1">
    <citation type="submission" date="2024-06" db="EMBL/GenBank/DDBJ databases">
        <title>A chromosome level genome sequence of Diviner's sage (Salvia divinorum).</title>
        <authorList>
            <person name="Ford S.A."/>
            <person name="Ro D.-K."/>
            <person name="Ness R.W."/>
            <person name="Phillips M.A."/>
        </authorList>
    </citation>
    <scope>NUCLEOTIDE SEQUENCE [LARGE SCALE GENOMIC DNA]</scope>
    <source>
        <strain evidence="1">SAF-2024a</strain>
        <tissue evidence="1">Leaf</tissue>
    </source>
</reference>
<accession>A0ABD1HDM5</accession>
<gene>
    <name evidence="1" type="ORF">AAHA92_15098</name>
</gene>